<keyword evidence="3 6" id="KW-0378">Hydrolase</keyword>
<feature type="active site" description="Proton acceptor" evidence="4">
    <location>
        <position position="376"/>
    </location>
</feature>
<feature type="active site" description="Nucleophile" evidence="4">
    <location>
        <position position="185"/>
    </location>
</feature>
<dbReference type="Gene3D" id="3.40.50.1820">
    <property type="entry name" value="alpha/beta hydrolase"/>
    <property type="match status" value="1"/>
</dbReference>
<gene>
    <name evidence="6" type="ORF">E1218_04660</name>
</gene>
<dbReference type="PANTHER" id="PTHR21661">
    <property type="entry name" value="EPOXIDE HYDROLASE 1-RELATED"/>
    <property type="match status" value="1"/>
</dbReference>
<dbReference type="Pfam" id="PF06441">
    <property type="entry name" value="EHN"/>
    <property type="match status" value="1"/>
</dbReference>
<feature type="domain" description="Epoxide hydrolase N-terminal" evidence="5">
    <location>
        <begin position="11"/>
        <end position="115"/>
    </location>
</feature>
<evidence type="ECO:0000256" key="3">
    <source>
        <dbReference type="ARBA" id="ARBA00022801"/>
    </source>
</evidence>
<dbReference type="AlphaFoldDB" id="A0A4R4XF37"/>
<feature type="active site" description="Proton donor" evidence="4">
    <location>
        <position position="319"/>
    </location>
</feature>
<comment type="caution">
    <text evidence="6">The sequence shown here is derived from an EMBL/GenBank/DDBJ whole genome shotgun (WGS) entry which is preliminary data.</text>
</comment>
<keyword evidence="7" id="KW-1185">Reference proteome</keyword>
<dbReference type="InterPro" id="IPR016292">
    <property type="entry name" value="Epoxide_hydrolase"/>
</dbReference>
<sequence>MSTTLDTTTGIQSFQVDVPQEQIDDLRRRIAATRWPSKELVGDRSQGVQLTTLQELARYWTSEYDWRKCEARLNALPQFTTEIDGVEIHFVHVRSRHENALPLIMTHGWPGSVIELLDTVGPLTDPTAHGGKAEDAFHLVLPSLPGYGFSGEPTELGWENGPIAQAWAKLMDRLGYTRYVAQGGDVGAAVTDAMGRQGPDGLVGIHVNLLATALGIVDLLPAESEQERAAHAALKTFTTDGFGYFLEQSTRPQTIGYSLLDSPIGLAAWMLDHDTDSYYKISRAFVDGEPVGNLTRDSILDNITLYWLTGTGASAARWYWEFGQFLHGAAGHAPPPVSAPVGFTTFPGEIWAAPRSWVETVYPGVAYFNEVDSGGHFAAWEEPELFTTEVRAAFSSLR</sequence>
<dbReference type="RefSeq" id="WP_132316587.1">
    <property type="nucleotide sequence ID" value="NZ_SMKR01000012.1"/>
</dbReference>
<dbReference type="EMBL" id="SMKR01000012">
    <property type="protein sequence ID" value="TDD29325.1"/>
    <property type="molecule type" value="Genomic_DNA"/>
</dbReference>
<dbReference type="SUPFAM" id="SSF53474">
    <property type="entry name" value="alpha/beta-Hydrolases"/>
    <property type="match status" value="1"/>
</dbReference>
<comment type="similarity">
    <text evidence="1">Belongs to the peptidase S33 family.</text>
</comment>
<dbReference type="InterPro" id="IPR029058">
    <property type="entry name" value="AB_hydrolase_fold"/>
</dbReference>
<evidence type="ECO:0000259" key="5">
    <source>
        <dbReference type="Pfam" id="PF06441"/>
    </source>
</evidence>
<reference evidence="6 7" key="1">
    <citation type="submission" date="2019-02" db="EMBL/GenBank/DDBJ databases">
        <title>Draft genome sequences of novel Actinobacteria.</title>
        <authorList>
            <person name="Sahin N."/>
            <person name="Ay H."/>
            <person name="Saygin H."/>
        </authorList>
    </citation>
    <scope>NUCLEOTIDE SEQUENCE [LARGE SCALE GENOMIC DNA]</scope>
    <source>
        <strain evidence="6 7">16K104</strain>
    </source>
</reference>
<name>A0A4R4XF37_9ACTN</name>
<dbReference type="GO" id="GO:0004301">
    <property type="term" value="F:epoxide hydrolase activity"/>
    <property type="evidence" value="ECO:0007669"/>
    <property type="project" value="TreeGrafter"/>
</dbReference>
<dbReference type="PIRSF" id="PIRSF001112">
    <property type="entry name" value="Epoxide_hydrolase"/>
    <property type="match status" value="1"/>
</dbReference>
<keyword evidence="2" id="KW-0058">Aromatic hydrocarbons catabolism</keyword>
<dbReference type="InterPro" id="IPR000639">
    <property type="entry name" value="Epox_hydrolase-like"/>
</dbReference>
<dbReference type="OrthoDB" id="4654311at2"/>
<accession>A0A4R4XF37</accession>
<dbReference type="InterPro" id="IPR010497">
    <property type="entry name" value="Epoxide_hydro_N"/>
</dbReference>
<dbReference type="PRINTS" id="PR00412">
    <property type="entry name" value="EPOXHYDRLASE"/>
</dbReference>
<evidence type="ECO:0000256" key="2">
    <source>
        <dbReference type="ARBA" id="ARBA00022797"/>
    </source>
</evidence>
<dbReference type="PANTHER" id="PTHR21661:SF35">
    <property type="entry name" value="EPOXIDE HYDROLASE"/>
    <property type="match status" value="1"/>
</dbReference>
<dbReference type="Proteomes" id="UP000295172">
    <property type="component" value="Unassembled WGS sequence"/>
</dbReference>
<organism evidence="6 7">
    <name type="scientific">Kribbella turkmenica</name>
    <dbReference type="NCBI Taxonomy" id="2530375"/>
    <lineage>
        <taxon>Bacteria</taxon>
        <taxon>Bacillati</taxon>
        <taxon>Actinomycetota</taxon>
        <taxon>Actinomycetes</taxon>
        <taxon>Propionibacteriales</taxon>
        <taxon>Kribbellaceae</taxon>
        <taxon>Kribbella</taxon>
    </lineage>
</organism>
<proteinExistence type="inferred from homology"/>
<evidence type="ECO:0000256" key="1">
    <source>
        <dbReference type="ARBA" id="ARBA00010088"/>
    </source>
</evidence>
<evidence type="ECO:0000313" key="7">
    <source>
        <dbReference type="Proteomes" id="UP000295172"/>
    </source>
</evidence>
<evidence type="ECO:0000313" key="6">
    <source>
        <dbReference type="EMBL" id="TDD29325.1"/>
    </source>
</evidence>
<protein>
    <submittedName>
        <fullName evidence="6">Epoxide hydrolase</fullName>
    </submittedName>
</protein>
<dbReference type="GO" id="GO:0097176">
    <property type="term" value="P:epoxide metabolic process"/>
    <property type="evidence" value="ECO:0007669"/>
    <property type="project" value="TreeGrafter"/>
</dbReference>
<evidence type="ECO:0000256" key="4">
    <source>
        <dbReference type="PIRSR" id="PIRSR001112-1"/>
    </source>
</evidence>